<comment type="caution">
    <text evidence="1">The sequence shown here is derived from an EMBL/GenBank/DDBJ whole genome shotgun (WGS) entry which is preliminary data.</text>
</comment>
<dbReference type="EMBL" id="JBJJXI010000134">
    <property type="protein sequence ID" value="KAL3388314.1"/>
    <property type="molecule type" value="Genomic_DNA"/>
</dbReference>
<evidence type="ECO:0000313" key="1">
    <source>
        <dbReference type="EMBL" id="KAL3388314.1"/>
    </source>
</evidence>
<keyword evidence="2" id="KW-1185">Reference proteome</keyword>
<gene>
    <name evidence="1" type="ORF">TKK_016546</name>
</gene>
<dbReference type="AlphaFoldDB" id="A0ABD2W6K4"/>
<name>A0ABD2W6K4_9HYME</name>
<evidence type="ECO:0000313" key="2">
    <source>
        <dbReference type="Proteomes" id="UP001627154"/>
    </source>
</evidence>
<proteinExistence type="predicted"/>
<dbReference type="Proteomes" id="UP001627154">
    <property type="component" value="Unassembled WGS sequence"/>
</dbReference>
<reference evidence="1 2" key="1">
    <citation type="journal article" date="2024" name="bioRxiv">
        <title>A reference genome for Trichogramma kaykai: A tiny desert-dwelling parasitoid wasp with competing sex-ratio distorters.</title>
        <authorList>
            <person name="Culotta J."/>
            <person name="Lindsey A.R."/>
        </authorList>
    </citation>
    <scope>NUCLEOTIDE SEQUENCE [LARGE SCALE GENOMIC DNA]</scope>
    <source>
        <strain evidence="1 2">KSX58</strain>
    </source>
</reference>
<sequence length="170" mass="19797">MCNARFDRILFYYGKWQDGYRTSAGGVPIEFREGLPQPDDLMRESSNADVLDLFTKGSHHKNLSVIFLTQNIFHQGKGQRDISLNTKYIVLFKNPRDRAQIRHLAQQVFPEDPKFLVEAFTDATRLPHSYLFLDLTQSTRDELRFRSCIFPDDDKNYAYVSKKTKISTPV</sequence>
<organism evidence="1 2">
    <name type="scientific">Trichogramma kaykai</name>
    <dbReference type="NCBI Taxonomy" id="54128"/>
    <lineage>
        <taxon>Eukaryota</taxon>
        <taxon>Metazoa</taxon>
        <taxon>Ecdysozoa</taxon>
        <taxon>Arthropoda</taxon>
        <taxon>Hexapoda</taxon>
        <taxon>Insecta</taxon>
        <taxon>Pterygota</taxon>
        <taxon>Neoptera</taxon>
        <taxon>Endopterygota</taxon>
        <taxon>Hymenoptera</taxon>
        <taxon>Apocrita</taxon>
        <taxon>Proctotrupomorpha</taxon>
        <taxon>Chalcidoidea</taxon>
        <taxon>Trichogrammatidae</taxon>
        <taxon>Trichogramma</taxon>
    </lineage>
</organism>
<accession>A0ABD2W6K4</accession>
<protein>
    <submittedName>
        <fullName evidence="1">Uncharacterized protein</fullName>
    </submittedName>
</protein>